<dbReference type="Proteomes" id="UP001295684">
    <property type="component" value="Unassembled WGS sequence"/>
</dbReference>
<feature type="region of interest" description="Disordered" evidence="1">
    <location>
        <begin position="361"/>
        <end position="419"/>
    </location>
</feature>
<proteinExistence type="predicted"/>
<feature type="compositionally biased region" description="Basic residues" evidence="1">
    <location>
        <begin position="392"/>
        <end position="411"/>
    </location>
</feature>
<keyword evidence="2" id="KW-1133">Transmembrane helix</keyword>
<reference evidence="3" key="1">
    <citation type="submission" date="2023-07" db="EMBL/GenBank/DDBJ databases">
        <authorList>
            <consortium name="AG Swart"/>
            <person name="Singh M."/>
            <person name="Singh A."/>
            <person name="Seah K."/>
            <person name="Emmerich C."/>
        </authorList>
    </citation>
    <scope>NUCLEOTIDE SEQUENCE</scope>
    <source>
        <strain evidence="3">DP1</strain>
    </source>
</reference>
<gene>
    <name evidence="3" type="ORF">ECRASSUSDP1_LOCUS5840</name>
</gene>
<comment type="caution">
    <text evidence="3">The sequence shown here is derived from an EMBL/GenBank/DDBJ whole genome shotgun (WGS) entry which is preliminary data.</text>
</comment>
<keyword evidence="2" id="KW-0812">Transmembrane</keyword>
<keyword evidence="4" id="KW-1185">Reference proteome</keyword>
<evidence type="ECO:0000256" key="2">
    <source>
        <dbReference type="SAM" id="Phobius"/>
    </source>
</evidence>
<evidence type="ECO:0000313" key="3">
    <source>
        <dbReference type="EMBL" id="CAI2364496.1"/>
    </source>
</evidence>
<dbReference type="EMBL" id="CAMPGE010005649">
    <property type="protein sequence ID" value="CAI2364496.1"/>
    <property type="molecule type" value="Genomic_DNA"/>
</dbReference>
<keyword evidence="2" id="KW-0472">Membrane</keyword>
<sequence>MNISDYLCFSASSVISIASNFLGTLRSVAIAQTLQCYDSGAGAFCNPSISDYIQDLELDIIYVQAEYSDINFQGFTYTLQKETLAAINGMTNRLMFRLRNMQYVSSSGSYYQGYYIQVQKMMYRSYFVNPFEIWLECDEQVESYQDISINQYLPKYPPNYRNLQTAQNSTNVKKEKDTQKLIPRILYICSNLGGLYIILFFILGTFLRPILDKLTEVSLVALYSHKKFLGKVEKSESEKFLRIKEKKVQEYKELATKSKLDLNMVNESDDTVKSQYFRPRSYDSNDFLKSLFPCRNRDAKMLQREIEYCRNKESLNRKRDIINQITRVDMLQTKAAMLEDITNELHLELLNHDEREFNSKFPHKRTSSLKSPPLKPPAQTPQNPAETTKSPKPLKKSKKSKKRKSKHKSKSQSKSQNHT</sequence>
<name>A0AAD1UD93_EUPCR</name>
<evidence type="ECO:0000256" key="1">
    <source>
        <dbReference type="SAM" id="MobiDB-lite"/>
    </source>
</evidence>
<feature type="transmembrane region" description="Helical" evidence="2">
    <location>
        <begin position="185"/>
        <end position="207"/>
    </location>
</feature>
<organism evidence="3 4">
    <name type="scientific">Euplotes crassus</name>
    <dbReference type="NCBI Taxonomy" id="5936"/>
    <lineage>
        <taxon>Eukaryota</taxon>
        <taxon>Sar</taxon>
        <taxon>Alveolata</taxon>
        <taxon>Ciliophora</taxon>
        <taxon>Intramacronucleata</taxon>
        <taxon>Spirotrichea</taxon>
        <taxon>Hypotrichia</taxon>
        <taxon>Euplotida</taxon>
        <taxon>Euplotidae</taxon>
        <taxon>Moneuplotes</taxon>
    </lineage>
</organism>
<protein>
    <submittedName>
        <fullName evidence="3">Uncharacterized protein</fullName>
    </submittedName>
</protein>
<accession>A0AAD1UD93</accession>
<evidence type="ECO:0000313" key="4">
    <source>
        <dbReference type="Proteomes" id="UP001295684"/>
    </source>
</evidence>
<dbReference type="AlphaFoldDB" id="A0AAD1UD93"/>